<dbReference type="OrthoDB" id="432685at2759"/>
<dbReference type="InParanoid" id="A0A1X2H3W7"/>
<keyword evidence="4 6" id="KW-1133">Transmembrane helix</keyword>
<keyword evidence="9" id="KW-1185">Reference proteome</keyword>
<feature type="transmembrane region" description="Helical" evidence="6">
    <location>
        <begin position="129"/>
        <end position="148"/>
    </location>
</feature>
<reference evidence="8 9" key="1">
    <citation type="submission" date="2016-07" db="EMBL/GenBank/DDBJ databases">
        <title>Pervasive Adenine N6-methylation of Active Genes in Fungi.</title>
        <authorList>
            <consortium name="DOE Joint Genome Institute"/>
            <person name="Mondo S.J."/>
            <person name="Dannebaum R.O."/>
            <person name="Kuo R.C."/>
            <person name="Labutti K."/>
            <person name="Haridas S."/>
            <person name="Kuo A."/>
            <person name="Salamov A."/>
            <person name="Ahrendt S.R."/>
            <person name="Lipzen A."/>
            <person name="Sullivan W."/>
            <person name="Andreopoulos W.B."/>
            <person name="Clum A."/>
            <person name="Lindquist E."/>
            <person name="Daum C."/>
            <person name="Ramamoorthy G.K."/>
            <person name="Gryganskyi A."/>
            <person name="Culley D."/>
            <person name="Magnuson J.K."/>
            <person name="James T.Y."/>
            <person name="O'Malley M.A."/>
            <person name="Stajich J.E."/>
            <person name="Spatafora J.W."/>
            <person name="Visel A."/>
            <person name="Grigoriev I.V."/>
        </authorList>
    </citation>
    <scope>NUCLEOTIDE SEQUENCE [LARGE SCALE GENOMIC DNA]</scope>
    <source>
        <strain evidence="8 9">NRRL 2496</strain>
    </source>
</reference>
<evidence type="ECO:0000313" key="8">
    <source>
        <dbReference type="EMBL" id="ORY93086.1"/>
    </source>
</evidence>
<evidence type="ECO:0000256" key="5">
    <source>
        <dbReference type="ARBA" id="ARBA00023136"/>
    </source>
</evidence>
<dbReference type="AlphaFoldDB" id="A0A1X2H3W7"/>
<keyword evidence="7" id="KW-0732">Signal</keyword>
<feature type="signal peptide" evidence="7">
    <location>
        <begin position="1"/>
        <end position="20"/>
    </location>
</feature>
<comment type="subcellular location">
    <subcellularLocation>
        <location evidence="1">Membrane</location>
        <topology evidence="1">Multi-pass membrane protein</topology>
    </subcellularLocation>
</comment>
<keyword evidence="3 6" id="KW-0812">Transmembrane</keyword>
<evidence type="ECO:0000256" key="1">
    <source>
        <dbReference type="ARBA" id="ARBA00004141"/>
    </source>
</evidence>
<dbReference type="OMA" id="ATEECLD"/>
<name>A0A1X2H3W7_SYNRA</name>
<feature type="transmembrane region" description="Helical" evidence="6">
    <location>
        <begin position="86"/>
        <end position="108"/>
    </location>
</feature>
<evidence type="ECO:0000256" key="3">
    <source>
        <dbReference type="ARBA" id="ARBA00022692"/>
    </source>
</evidence>
<evidence type="ECO:0000256" key="4">
    <source>
        <dbReference type="ARBA" id="ARBA00022989"/>
    </source>
</evidence>
<dbReference type="EMBL" id="MCGN01000009">
    <property type="protein sequence ID" value="ORY93086.1"/>
    <property type="molecule type" value="Genomic_DNA"/>
</dbReference>
<evidence type="ECO:0000256" key="7">
    <source>
        <dbReference type="SAM" id="SignalP"/>
    </source>
</evidence>
<keyword evidence="5 6" id="KW-0472">Membrane</keyword>
<dbReference type="InterPro" id="IPR005226">
    <property type="entry name" value="UPF0014_fam"/>
</dbReference>
<evidence type="ECO:0000313" key="9">
    <source>
        <dbReference type="Proteomes" id="UP000242180"/>
    </source>
</evidence>
<evidence type="ECO:0000256" key="6">
    <source>
        <dbReference type="SAM" id="Phobius"/>
    </source>
</evidence>
<dbReference type="PANTHER" id="PTHR30028">
    <property type="entry name" value="UPF0014 INNER MEMBRANE PROTEIN YBBM-RELATED"/>
    <property type="match status" value="1"/>
</dbReference>
<evidence type="ECO:0000256" key="2">
    <source>
        <dbReference type="ARBA" id="ARBA00005268"/>
    </source>
</evidence>
<protein>
    <submittedName>
        <fullName evidence="8">UPF0014 family</fullName>
    </submittedName>
</protein>
<sequence>MLLILTVSNVFISYLGTAFALKETPFWSPPKFIPIVGMLLGNSMSSVAMATEECLDKVSVNAPVLETRLAFGATRFEAARPLAVDAIRVGMLPVITQLGVMGLINIPGMMTGQLMAGMPMKDAVIYQQCIMFMIAASSALGVIMAVVVRGHMHANV</sequence>
<organism evidence="8 9">
    <name type="scientific">Syncephalastrum racemosum</name>
    <name type="common">Filamentous fungus</name>
    <dbReference type="NCBI Taxonomy" id="13706"/>
    <lineage>
        <taxon>Eukaryota</taxon>
        <taxon>Fungi</taxon>
        <taxon>Fungi incertae sedis</taxon>
        <taxon>Mucoromycota</taxon>
        <taxon>Mucoromycotina</taxon>
        <taxon>Mucoromycetes</taxon>
        <taxon>Mucorales</taxon>
        <taxon>Syncephalastraceae</taxon>
        <taxon>Syncephalastrum</taxon>
    </lineage>
</organism>
<proteinExistence type="inferred from homology"/>
<comment type="caution">
    <text evidence="8">The sequence shown here is derived from an EMBL/GenBank/DDBJ whole genome shotgun (WGS) entry which is preliminary data.</text>
</comment>
<dbReference type="Pfam" id="PF03649">
    <property type="entry name" value="UPF0014"/>
    <property type="match status" value="1"/>
</dbReference>
<feature type="chain" id="PRO_5012100664" evidence="7">
    <location>
        <begin position="21"/>
        <end position="156"/>
    </location>
</feature>
<gene>
    <name evidence="8" type="ORF">BCR43DRAFT_444601</name>
</gene>
<dbReference type="Proteomes" id="UP000242180">
    <property type="component" value="Unassembled WGS sequence"/>
</dbReference>
<comment type="similarity">
    <text evidence="2">Belongs to the UPF0014 family.</text>
</comment>
<dbReference type="GO" id="GO:0005886">
    <property type="term" value="C:plasma membrane"/>
    <property type="evidence" value="ECO:0007669"/>
    <property type="project" value="TreeGrafter"/>
</dbReference>
<dbReference type="PANTHER" id="PTHR30028:SF0">
    <property type="entry name" value="PROTEIN ALUMINUM SENSITIVE 3"/>
    <property type="match status" value="1"/>
</dbReference>
<accession>A0A1X2H3W7</accession>